<dbReference type="PANTHER" id="PTHR43586:SF8">
    <property type="entry name" value="CYSTEINE DESULFURASE 1, CHLOROPLASTIC"/>
    <property type="match status" value="1"/>
</dbReference>
<protein>
    <recommendedName>
        <fullName evidence="3 8">Cysteine desulfurase</fullName>
        <ecNumber evidence="3 8">2.8.1.7</ecNumber>
    </recommendedName>
</protein>
<organism evidence="10 11">
    <name type="scientific">Rhodopirellula islandica</name>
    <dbReference type="NCBI Taxonomy" id="595434"/>
    <lineage>
        <taxon>Bacteria</taxon>
        <taxon>Pseudomonadati</taxon>
        <taxon>Planctomycetota</taxon>
        <taxon>Planctomycetia</taxon>
        <taxon>Pirellulales</taxon>
        <taxon>Pirellulaceae</taxon>
        <taxon>Rhodopirellula</taxon>
    </lineage>
</organism>
<dbReference type="GO" id="GO:0031071">
    <property type="term" value="F:cysteine desulfurase activity"/>
    <property type="evidence" value="ECO:0007669"/>
    <property type="project" value="UniProtKB-UniRule"/>
</dbReference>
<dbReference type="InterPro" id="IPR020578">
    <property type="entry name" value="Aminotrans_V_PyrdxlP_BS"/>
</dbReference>
<dbReference type="GO" id="GO:0006534">
    <property type="term" value="P:cysteine metabolic process"/>
    <property type="evidence" value="ECO:0007669"/>
    <property type="project" value="UniProtKB-UniRule"/>
</dbReference>
<dbReference type="PATRIC" id="fig|595434.4.peg.1111"/>
<keyword evidence="5 8" id="KW-0663">Pyridoxal phosphate</keyword>
<dbReference type="Gene3D" id="3.90.1150.10">
    <property type="entry name" value="Aspartate Aminotransferase, domain 1"/>
    <property type="match status" value="1"/>
</dbReference>
<evidence type="ECO:0000256" key="4">
    <source>
        <dbReference type="ARBA" id="ARBA00022679"/>
    </source>
</evidence>
<dbReference type="OrthoDB" id="9804366at2"/>
<comment type="cofactor">
    <cofactor evidence="1 7">
        <name>pyridoxal 5'-phosphate</name>
        <dbReference type="ChEBI" id="CHEBI:597326"/>
    </cofactor>
</comment>
<keyword evidence="4 8" id="KW-0808">Transferase</keyword>
<evidence type="ECO:0000256" key="8">
    <source>
        <dbReference type="RuleBase" id="RU004506"/>
    </source>
</evidence>
<dbReference type="Gene3D" id="3.40.640.10">
    <property type="entry name" value="Type I PLP-dependent aspartate aminotransferase-like (Major domain)"/>
    <property type="match status" value="1"/>
</dbReference>
<gene>
    <name evidence="10" type="ORF">RISK_001157</name>
</gene>
<evidence type="ECO:0000256" key="1">
    <source>
        <dbReference type="ARBA" id="ARBA00001933"/>
    </source>
</evidence>
<sequence length="411" mass="45252">MNPLDIDAVRGDFPILHKPLPKGLPLVYLDSGSSAQKPQCVIDKEREVYENYYANAYRGVYRFGSIVDEELEGAREKIRQFINAEHSEEIVFTAGCTMSLNLVASGWGKRNLKAGDEIILNEMEHHANLVPWQQLALQTGATCRFLPLTEDGRLDMDRIGEVLSDKTKVLAVTGMSNVLGTINPIAELAKKAHDAGAIIVVDGAQSVPHEQTDVVASEIDFLTFSGHKLYGPSGIGVLYGKRELLEQTDPMLFGGHMIDRVYKDHSTWAPSPAKFEAGTIQIAQAIALGSAIDYMTTLGMESVHAHERDVLEYAYTRLQEIPGMRIYGPGIEHRGAITSFTIDGAHPEDLAQLLDRKGVFVRHGHHCTMPLHDLLGVSATVRASFGVYNSRGDVDALMDAIQFACQRLRLT</sequence>
<dbReference type="SUPFAM" id="SSF53383">
    <property type="entry name" value="PLP-dependent transferases"/>
    <property type="match status" value="1"/>
</dbReference>
<comment type="function">
    <text evidence="8">Catalyzes the removal of elemental sulfur and selenium atoms from L-cysteine, L-cystine, L-selenocysteine, and L-selenocystine to produce L-alanine.</text>
</comment>
<dbReference type="CDD" id="cd06453">
    <property type="entry name" value="SufS_like"/>
    <property type="match status" value="1"/>
</dbReference>
<dbReference type="RefSeq" id="WP_047813115.1">
    <property type="nucleotide sequence ID" value="NZ_LECT01000010.1"/>
</dbReference>
<reference evidence="10" key="1">
    <citation type="submission" date="2015-05" db="EMBL/GenBank/DDBJ databases">
        <title>Permanent draft genome of Rhodopirellula islandicus K833.</title>
        <authorList>
            <person name="Kizina J."/>
            <person name="Richter M."/>
            <person name="Glockner F.O."/>
            <person name="Harder J."/>
        </authorList>
    </citation>
    <scope>NUCLEOTIDE SEQUENCE [LARGE SCALE GENOMIC DNA]</scope>
    <source>
        <strain evidence="10">K833</strain>
    </source>
</reference>
<comment type="catalytic activity">
    <reaction evidence="6 8">
        <text>(sulfur carrier)-H + L-cysteine = (sulfur carrier)-SH + L-alanine</text>
        <dbReference type="Rhea" id="RHEA:43892"/>
        <dbReference type="Rhea" id="RHEA-COMP:14737"/>
        <dbReference type="Rhea" id="RHEA-COMP:14739"/>
        <dbReference type="ChEBI" id="CHEBI:29917"/>
        <dbReference type="ChEBI" id="CHEBI:35235"/>
        <dbReference type="ChEBI" id="CHEBI:57972"/>
        <dbReference type="ChEBI" id="CHEBI:64428"/>
        <dbReference type="EC" id="2.8.1.7"/>
    </reaction>
</comment>
<dbReference type="InterPro" id="IPR015424">
    <property type="entry name" value="PyrdxlP-dep_Trfase"/>
</dbReference>
<dbReference type="InterPro" id="IPR010970">
    <property type="entry name" value="Cys_dSase_SufS"/>
</dbReference>
<evidence type="ECO:0000259" key="9">
    <source>
        <dbReference type="Pfam" id="PF00266"/>
    </source>
</evidence>
<dbReference type="AlphaFoldDB" id="A0A0J1BKA3"/>
<dbReference type="EMBL" id="LECT01000010">
    <property type="protein sequence ID" value="KLU06843.1"/>
    <property type="molecule type" value="Genomic_DNA"/>
</dbReference>
<dbReference type="GO" id="GO:0030170">
    <property type="term" value="F:pyridoxal phosphate binding"/>
    <property type="evidence" value="ECO:0007669"/>
    <property type="project" value="UniProtKB-UniRule"/>
</dbReference>
<dbReference type="PROSITE" id="PS00595">
    <property type="entry name" value="AA_TRANSFER_CLASS_5"/>
    <property type="match status" value="1"/>
</dbReference>
<evidence type="ECO:0000313" key="10">
    <source>
        <dbReference type="EMBL" id="KLU06843.1"/>
    </source>
</evidence>
<comment type="caution">
    <text evidence="10">The sequence shown here is derived from an EMBL/GenBank/DDBJ whole genome shotgun (WGS) entry which is preliminary data.</text>
</comment>
<evidence type="ECO:0000256" key="6">
    <source>
        <dbReference type="ARBA" id="ARBA00050776"/>
    </source>
</evidence>
<evidence type="ECO:0000313" key="11">
    <source>
        <dbReference type="Proteomes" id="UP000036367"/>
    </source>
</evidence>
<feature type="domain" description="Aminotransferase class V" evidence="9">
    <location>
        <begin position="27"/>
        <end position="397"/>
    </location>
</feature>
<dbReference type="EC" id="2.8.1.7" evidence="3 8"/>
<dbReference type="InterPro" id="IPR000192">
    <property type="entry name" value="Aminotrans_V_dom"/>
</dbReference>
<proteinExistence type="inferred from homology"/>
<evidence type="ECO:0000256" key="3">
    <source>
        <dbReference type="ARBA" id="ARBA00012239"/>
    </source>
</evidence>
<dbReference type="STRING" id="595434.RISK_001157"/>
<name>A0A0J1BKA3_RHOIS</name>
<accession>A0A0J1BKA3</accession>
<dbReference type="InterPro" id="IPR015422">
    <property type="entry name" value="PyrdxlP-dep_Trfase_small"/>
</dbReference>
<dbReference type="Pfam" id="PF00266">
    <property type="entry name" value="Aminotran_5"/>
    <property type="match status" value="1"/>
</dbReference>
<evidence type="ECO:0000256" key="7">
    <source>
        <dbReference type="RuleBase" id="RU004504"/>
    </source>
</evidence>
<evidence type="ECO:0000256" key="2">
    <source>
        <dbReference type="ARBA" id="ARBA00010447"/>
    </source>
</evidence>
<comment type="similarity">
    <text evidence="2 8">Belongs to the class-V pyridoxal-phosphate-dependent aminotransferase family. Csd subfamily.</text>
</comment>
<dbReference type="InterPro" id="IPR015421">
    <property type="entry name" value="PyrdxlP-dep_Trfase_major"/>
</dbReference>
<dbReference type="Proteomes" id="UP000036367">
    <property type="component" value="Unassembled WGS sequence"/>
</dbReference>
<evidence type="ECO:0000256" key="5">
    <source>
        <dbReference type="ARBA" id="ARBA00022898"/>
    </source>
</evidence>
<dbReference type="PANTHER" id="PTHR43586">
    <property type="entry name" value="CYSTEINE DESULFURASE"/>
    <property type="match status" value="1"/>
</dbReference>
<keyword evidence="11" id="KW-1185">Reference proteome</keyword>
<dbReference type="NCBIfam" id="TIGR01979">
    <property type="entry name" value="sufS"/>
    <property type="match status" value="1"/>
</dbReference>